<evidence type="ECO:0000313" key="2">
    <source>
        <dbReference type="Proteomes" id="UP000198211"/>
    </source>
</evidence>
<dbReference type="EMBL" id="NBNE01000701">
    <property type="protein sequence ID" value="OWZ17735.1"/>
    <property type="molecule type" value="Genomic_DNA"/>
</dbReference>
<evidence type="ECO:0000313" key="1">
    <source>
        <dbReference type="EMBL" id="OWZ17735.1"/>
    </source>
</evidence>
<reference evidence="2" key="1">
    <citation type="submission" date="2017-03" db="EMBL/GenBank/DDBJ databases">
        <title>Phytopthora megakarya and P. palmivora, two closely related causual agents of cacao black pod achieved similar genome size and gene model numbers by different mechanisms.</title>
        <authorList>
            <person name="Ali S."/>
            <person name="Shao J."/>
            <person name="Larry D.J."/>
            <person name="Kronmiller B."/>
            <person name="Shen D."/>
            <person name="Strem M.D."/>
            <person name="Melnick R.L."/>
            <person name="Guiltinan M.J."/>
            <person name="Tyler B.M."/>
            <person name="Meinhardt L.W."/>
            <person name="Bailey B.A."/>
        </authorList>
    </citation>
    <scope>NUCLEOTIDE SEQUENCE [LARGE SCALE GENOMIC DNA]</scope>
    <source>
        <strain evidence="2">zdho120</strain>
    </source>
</reference>
<dbReference type="Proteomes" id="UP000198211">
    <property type="component" value="Unassembled WGS sequence"/>
</dbReference>
<protein>
    <submittedName>
        <fullName evidence="1">Uncharacterized protein</fullName>
    </submittedName>
</protein>
<gene>
    <name evidence="1" type="ORF">PHMEG_0008276</name>
</gene>
<keyword evidence="2" id="KW-1185">Reference proteome</keyword>
<dbReference type="OrthoDB" id="10370980at2759"/>
<comment type="caution">
    <text evidence="1">The sequence shown here is derived from an EMBL/GenBank/DDBJ whole genome shotgun (WGS) entry which is preliminary data.</text>
</comment>
<sequence>MDDYLATLPPFSRGRNDPARCKFDHVTNANGDNLLIKHDLRRMLTVCRSERCKASEVTCKSSGVGTFAMAGEHTMEDPNVLSPKSQQLTLQMRAFIDE</sequence>
<accession>A0A225WJE4</accession>
<proteinExistence type="predicted"/>
<organism evidence="1 2">
    <name type="scientific">Phytophthora megakarya</name>
    <dbReference type="NCBI Taxonomy" id="4795"/>
    <lineage>
        <taxon>Eukaryota</taxon>
        <taxon>Sar</taxon>
        <taxon>Stramenopiles</taxon>
        <taxon>Oomycota</taxon>
        <taxon>Peronosporomycetes</taxon>
        <taxon>Peronosporales</taxon>
        <taxon>Peronosporaceae</taxon>
        <taxon>Phytophthora</taxon>
    </lineage>
</organism>
<dbReference type="AlphaFoldDB" id="A0A225WJE4"/>
<name>A0A225WJE4_9STRA</name>